<evidence type="ECO:0000259" key="5">
    <source>
        <dbReference type="PROSITE" id="PS50977"/>
    </source>
</evidence>
<evidence type="ECO:0000256" key="4">
    <source>
        <dbReference type="PROSITE-ProRule" id="PRU00335"/>
    </source>
</evidence>
<dbReference type="AlphaFoldDB" id="A0A1W1VUB4"/>
<organism evidence="6 7">
    <name type="scientific">Deinococcus hopiensis KR-140</name>
    <dbReference type="NCBI Taxonomy" id="695939"/>
    <lineage>
        <taxon>Bacteria</taxon>
        <taxon>Thermotogati</taxon>
        <taxon>Deinococcota</taxon>
        <taxon>Deinococci</taxon>
        <taxon>Deinococcales</taxon>
        <taxon>Deinococcaceae</taxon>
        <taxon>Deinococcus</taxon>
    </lineage>
</organism>
<dbReference type="GO" id="GO:0000976">
    <property type="term" value="F:transcription cis-regulatory region binding"/>
    <property type="evidence" value="ECO:0007669"/>
    <property type="project" value="TreeGrafter"/>
</dbReference>
<evidence type="ECO:0000313" key="6">
    <source>
        <dbReference type="EMBL" id="SMB96916.1"/>
    </source>
</evidence>
<dbReference type="OrthoDB" id="9812484at2"/>
<dbReference type="GO" id="GO:0003700">
    <property type="term" value="F:DNA-binding transcription factor activity"/>
    <property type="evidence" value="ECO:0007669"/>
    <property type="project" value="TreeGrafter"/>
</dbReference>
<keyword evidence="2 4" id="KW-0238">DNA-binding</keyword>
<proteinExistence type="predicted"/>
<dbReference type="Gene3D" id="1.10.357.10">
    <property type="entry name" value="Tetracycline Repressor, domain 2"/>
    <property type="match status" value="1"/>
</dbReference>
<dbReference type="InterPro" id="IPR009057">
    <property type="entry name" value="Homeodomain-like_sf"/>
</dbReference>
<dbReference type="InterPro" id="IPR050109">
    <property type="entry name" value="HTH-type_TetR-like_transc_reg"/>
</dbReference>
<dbReference type="EMBL" id="FWWU01000010">
    <property type="protein sequence ID" value="SMB96916.1"/>
    <property type="molecule type" value="Genomic_DNA"/>
</dbReference>
<reference evidence="6 7" key="1">
    <citation type="submission" date="2017-04" db="EMBL/GenBank/DDBJ databases">
        <authorList>
            <person name="Afonso C.L."/>
            <person name="Miller P.J."/>
            <person name="Scott M.A."/>
            <person name="Spackman E."/>
            <person name="Goraichik I."/>
            <person name="Dimitrov K.M."/>
            <person name="Suarez D.L."/>
            <person name="Swayne D.E."/>
        </authorList>
    </citation>
    <scope>NUCLEOTIDE SEQUENCE [LARGE SCALE GENOMIC DNA]</scope>
    <source>
        <strain evidence="6 7">KR-140</strain>
    </source>
</reference>
<dbReference type="STRING" id="695939.SAMN00790413_06208"/>
<keyword evidence="1" id="KW-0805">Transcription regulation</keyword>
<name>A0A1W1VUB4_9DEIO</name>
<accession>A0A1W1VUB4</accession>
<evidence type="ECO:0000256" key="1">
    <source>
        <dbReference type="ARBA" id="ARBA00023015"/>
    </source>
</evidence>
<dbReference type="RefSeq" id="WP_139807119.1">
    <property type="nucleotide sequence ID" value="NZ_FWWU01000010.1"/>
</dbReference>
<evidence type="ECO:0000256" key="3">
    <source>
        <dbReference type="ARBA" id="ARBA00023163"/>
    </source>
</evidence>
<dbReference type="Proteomes" id="UP000192582">
    <property type="component" value="Unassembled WGS sequence"/>
</dbReference>
<dbReference type="PANTHER" id="PTHR30055:SF234">
    <property type="entry name" value="HTH-TYPE TRANSCRIPTIONAL REGULATOR BETI"/>
    <property type="match status" value="1"/>
</dbReference>
<dbReference type="PANTHER" id="PTHR30055">
    <property type="entry name" value="HTH-TYPE TRANSCRIPTIONAL REGULATOR RUTR"/>
    <property type="match status" value="1"/>
</dbReference>
<keyword evidence="3" id="KW-0804">Transcription</keyword>
<feature type="DNA-binding region" description="H-T-H motif" evidence="4">
    <location>
        <begin position="40"/>
        <end position="59"/>
    </location>
</feature>
<dbReference type="PRINTS" id="PR00455">
    <property type="entry name" value="HTHTETR"/>
</dbReference>
<keyword evidence="7" id="KW-1185">Reference proteome</keyword>
<dbReference type="SUPFAM" id="SSF46689">
    <property type="entry name" value="Homeodomain-like"/>
    <property type="match status" value="1"/>
</dbReference>
<gene>
    <name evidence="6" type="ORF">SAMN00790413_06208</name>
</gene>
<sequence>MPPIRPTTLPLRERKKVLTRNAILDAAEQLFEERGYDNVTVAEIAEAANISVKTLFTYFRSKEDLVFADTELIDTLLLALQERPPGTSALQTVIKTLTAMLDNHQHGYGLEAYHRGFGDAAALQSRLLRMWSEYEDRITHQLLQESPEVPAPLLRFQAIQLVGLVRMLVSPEARTAAGGLTPEETVTASTAWLEATVGLG</sequence>
<dbReference type="Pfam" id="PF00440">
    <property type="entry name" value="TetR_N"/>
    <property type="match status" value="1"/>
</dbReference>
<evidence type="ECO:0000256" key="2">
    <source>
        <dbReference type="ARBA" id="ARBA00023125"/>
    </source>
</evidence>
<dbReference type="PROSITE" id="PS50977">
    <property type="entry name" value="HTH_TETR_2"/>
    <property type="match status" value="1"/>
</dbReference>
<evidence type="ECO:0000313" key="7">
    <source>
        <dbReference type="Proteomes" id="UP000192582"/>
    </source>
</evidence>
<dbReference type="InterPro" id="IPR001647">
    <property type="entry name" value="HTH_TetR"/>
</dbReference>
<protein>
    <submittedName>
        <fullName evidence="6">Transcriptional regulator, TetR family</fullName>
    </submittedName>
</protein>
<feature type="domain" description="HTH tetR-type" evidence="5">
    <location>
        <begin position="17"/>
        <end position="77"/>
    </location>
</feature>